<evidence type="ECO:0000259" key="8">
    <source>
        <dbReference type="Pfam" id="PF18565"/>
    </source>
</evidence>
<dbReference type="Pfam" id="PF16355">
    <property type="entry name" value="DUF4982"/>
    <property type="match status" value="1"/>
</dbReference>
<sequence>MKLPSNSFLKKMFSFLLPGLILTVFSSVNAQEFHRKEYNFNSDWKLKQGDIDGAENPRFNDRSWEEVTLPHAYNQEEAFEKSIEEHSTGIVWYRKKFKLPEEAKGKKVFLEFEGIRHGGEIFLNGKKIGLHENGAMAFGLDISDLVNTGNKENTVALRIDNSWDYREKATNAKYRWNDKNFNANYGGIPKNVMLHITNETYQTLPLYSNLETTGTYIYPSEFNIPNKTARINIESQVKNESNSNKNISLEVEVFDMDGNSVGIFSSQPVTMAPGEIKMLKADKNLQDLEFWSWGYGYLYDVATRLKENNEIIDDVSTKTGFRKTDFKDGKIWLNDRVLQMKGYAQRTSNEWPAVGMSVPDWMSDFSNKLMVESNANLVRWMHITPWKQDVESCDRVGLIQAMPAGDSEGDSKGANWDQRASLMRDAIIYNRNNPSIIFYESGNDAISEPHMREMKSIRNTFDPHGGRAIGSREMLDSREAEYGGEMLYINKSANIPMWATEYSRDEGLRKYWDEYTPPFHKEGDGPLYKGEPARAYNHNQDAHAIENIVRWYDYFRERPGTGERVSSGGVNIIFSDSNTHHRGEGNYRGSGEVDPMRIPKDGFFAHQVMWDGWVDIEDHSSHIIGHWNYNDTIVKDEYVVSTGDKVELFLNEKSLGFGEQCHRFLFTFDNVDFEPGTLKAVSYDAEGKILSETEKNTAGEPAAIKLTPRVSPTGFLANGADIALIDVEVVDAEGNRVPTNNSEINFELKGPGKWLGGIGYGPGNDILSKDLAVTNGINRVMVQSLNNAGKITITATADGLNSSEVVLQTIPFETKNGLAEHLPGDGLPFNLERGPTPSTPSYTKKRNPVFIASATAGSNEEEVYRSFDDNELSEWTNDGRINTGWINYEFVQPSQISQVVIKLTGWRTKSYPIRITANGKELYEGETERNLGYLTIPVETVMTENVKIELIGANSEEDAFGDITEIDPTKELDLYKDKEAANAKGQLRIVEIEFYE</sequence>
<dbReference type="SUPFAM" id="SSF49373">
    <property type="entry name" value="Invasin/intimin cell-adhesion fragments"/>
    <property type="match status" value="1"/>
</dbReference>
<feature type="signal peptide" evidence="4">
    <location>
        <begin position="1"/>
        <end position="30"/>
    </location>
</feature>
<dbReference type="Proteomes" id="UP001261624">
    <property type="component" value="Unassembled WGS sequence"/>
</dbReference>
<keyword evidence="3" id="KW-0326">Glycosidase</keyword>
<evidence type="ECO:0000256" key="4">
    <source>
        <dbReference type="SAM" id="SignalP"/>
    </source>
</evidence>
<dbReference type="InterPro" id="IPR008979">
    <property type="entry name" value="Galactose-bd-like_sf"/>
</dbReference>
<dbReference type="Pfam" id="PF02836">
    <property type="entry name" value="Glyco_hydro_2_C"/>
    <property type="match status" value="1"/>
</dbReference>
<dbReference type="InterPro" id="IPR006102">
    <property type="entry name" value="Ig-like_GH2"/>
</dbReference>
<proteinExistence type="inferred from homology"/>
<name>A0ABU3DYY3_9FLAO</name>
<accession>A0ABU3DYY3</accession>
<organism evidence="10 11">
    <name type="scientific">Autumnicola patrickiae</name>
    <dbReference type="NCBI Taxonomy" id="3075591"/>
    <lineage>
        <taxon>Bacteria</taxon>
        <taxon>Pseudomonadati</taxon>
        <taxon>Bacteroidota</taxon>
        <taxon>Flavobacteriia</taxon>
        <taxon>Flavobacteriales</taxon>
        <taxon>Flavobacteriaceae</taxon>
        <taxon>Autumnicola</taxon>
    </lineage>
</organism>
<evidence type="ECO:0000256" key="1">
    <source>
        <dbReference type="ARBA" id="ARBA00007401"/>
    </source>
</evidence>
<feature type="domain" description="DUF4982" evidence="7">
    <location>
        <begin position="638"/>
        <end position="689"/>
    </location>
</feature>
<feature type="chain" id="PRO_5046667832" evidence="4">
    <location>
        <begin position="31"/>
        <end position="996"/>
    </location>
</feature>
<evidence type="ECO:0000259" key="7">
    <source>
        <dbReference type="Pfam" id="PF16355"/>
    </source>
</evidence>
<dbReference type="InterPro" id="IPR054593">
    <property type="entry name" value="Beta-mannosidase-like_N2"/>
</dbReference>
<dbReference type="Gene3D" id="2.60.120.260">
    <property type="entry name" value="Galactose-binding domain-like"/>
    <property type="match status" value="2"/>
</dbReference>
<comment type="caution">
    <text evidence="10">The sequence shown here is derived from an EMBL/GenBank/DDBJ whole genome shotgun (WGS) entry which is preliminary data.</text>
</comment>
<dbReference type="SUPFAM" id="SSF49785">
    <property type="entry name" value="Galactose-binding domain-like"/>
    <property type="match status" value="1"/>
</dbReference>
<dbReference type="Pfam" id="PF00703">
    <property type="entry name" value="Glyco_hydro_2"/>
    <property type="match status" value="1"/>
</dbReference>
<dbReference type="Gene3D" id="3.20.20.80">
    <property type="entry name" value="Glycosidases"/>
    <property type="match status" value="1"/>
</dbReference>
<feature type="domain" description="Glycoside hydrolase family 2 immunoglobulin-like beta-sandwich" evidence="5">
    <location>
        <begin position="226"/>
        <end position="322"/>
    </location>
</feature>
<feature type="domain" description="Glycoside hydrolase family 2" evidence="8">
    <location>
        <begin position="713"/>
        <end position="805"/>
    </location>
</feature>
<gene>
    <name evidence="10" type="ORF">RM549_03985</name>
</gene>
<dbReference type="EMBL" id="JAVRHM010000003">
    <property type="protein sequence ID" value="MDT0688929.1"/>
    <property type="molecule type" value="Genomic_DNA"/>
</dbReference>
<dbReference type="InterPro" id="IPR008964">
    <property type="entry name" value="Invasin/intimin_cell_adhesion"/>
</dbReference>
<dbReference type="Pfam" id="PF22666">
    <property type="entry name" value="Glyco_hydro_2_N2"/>
    <property type="match status" value="1"/>
</dbReference>
<dbReference type="Pfam" id="PF18565">
    <property type="entry name" value="Glyco_hydro2_C5"/>
    <property type="match status" value="1"/>
</dbReference>
<protein>
    <submittedName>
        <fullName evidence="10">DUF4982 domain-containing protein</fullName>
    </submittedName>
</protein>
<evidence type="ECO:0000259" key="9">
    <source>
        <dbReference type="Pfam" id="PF22666"/>
    </source>
</evidence>
<comment type="similarity">
    <text evidence="1">Belongs to the glycosyl hydrolase 2 family.</text>
</comment>
<dbReference type="InterPro" id="IPR017853">
    <property type="entry name" value="GH"/>
</dbReference>
<evidence type="ECO:0000256" key="3">
    <source>
        <dbReference type="ARBA" id="ARBA00023295"/>
    </source>
</evidence>
<keyword evidence="11" id="KW-1185">Reference proteome</keyword>
<dbReference type="Gene3D" id="2.60.40.10">
    <property type="entry name" value="Immunoglobulins"/>
    <property type="match status" value="3"/>
</dbReference>
<dbReference type="RefSeq" id="WP_311681732.1">
    <property type="nucleotide sequence ID" value="NZ_JAVRHM010000003.1"/>
</dbReference>
<dbReference type="InterPro" id="IPR006103">
    <property type="entry name" value="Glyco_hydro_2_cat"/>
</dbReference>
<evidence type="ECO:0000256" key="2">
    <source>
        <dbReference type="ARBA" id="ARBA00022801"/>
    </source>
</evidence>
<dbReference type="PANTHER" id="PTHR42732">
    <property type="entry name" value="BETA-GALACTOSIDASE"/>
    <property type="match status" value="1"/>
</dbReference>
<reference evidence="10 11" key="1">
    <citation type="submission" date="2023-09" db="EMBL/GenBank/DDBJ databases">
        <authorList>
            <person name="Rey-Velasco X."/>
        </authorList>
    </citation>
    <scope>NUCLEOTIDE SEQUENCE [LARGE SCALE GENOMIC DNA]</scope>
    <source>
        <strain evidence="10 11">F188</strain>
    </source>
</reference>
<dbReference type="SUPFAM" id="SSF49303">
    <property type="entry name" value="beta-Galactosidase/glucuronidase domain"/>
    <property type="match status" value="1"/>
</dbReference>
<feature type="domain" description="Beta-mannosidase-like galactose-binding" evidence="9">
    <location>
        <begin position="90"/>
        <end position="178"/>
    </location>
</feature>
<dbReference type="InterPro" id="IPR032311">
    <property type="entry name" value="DUF4982"/>
</dbReference>
<feature type="domain" description="Glycoside hydrolase family 2 catalytic" evidence="6">
    <location>
        <begin position="326"/>
        <end position="463"/>
    </location>
</feature>
<evidence type="ECO:0000313" key="10">
    <source>
        <dbReference type="EMBL" id="MDT0688929.1"/>
    </source>
</evidence>
<dbReference type="SUPFAM" id="SSF51445">
    <property type="entry name" value="(Trans)glycosidases"/>
    <property type="match status" value="1"/>
</dbReference>
<evidence type="ECO:0000259" key="5">
    <source>
        <dbReference type="Pfam" id="PF00703"/>
    </source>
</evidence>
<dbReference type="PANTHER" id="PTHR42732:SF1">
    <property type="entry name" value="BETA-MANNOSIDASE"/>
    <property type="match status" value="1"/>
</dbReference>
<evidence type="ECO:0000313" key="11">
    <source>
        <dbReference type="Proteomes" id="UP001261624"/>
    </source>
</evidence>
<evidence type="ECO:0000259" key="6">
    <source>
        <dbReference type="Pfam" id="PF02836"/>
    </source>
</evidence>
<dbReference type="InterPro" id="IPR051913">
    <property type="entry name" value="GH2_Domain-Containing"/>
</dbReference>
<keyword evidence="2" id="KW-0378">Hydrolase</keyword>
<dbReference type="InterPro" id="IPR040605">
    <property type="entry name" value="Glyco_hydro2_dom5"/>
</dbReference>
<dbReference type="InterPro" id="IPR013783">
    <property type="entry name" value="Ig-like_fold"/>
</dbReference>
<keyword evidence="4" id="KW-0732">Signal</keyword>
<dbReference type="InterPro" id="IPR036156">
    <property type="entry name" value="Beta-gal/glucu_dom_sf"/>
</dbReference>